<dbReference type="InterPro" id="IPR036396">
    <property type="entry name" value="Cyt_P450_sf"/>
</dbReference>
<name>A0A6G1IIK6_9PLEO</name>
<evidence type="ECO:0000313" key="1">
    <source>
        <dbReference type="EMBL" id="KAF2677823.1"/>
    </source>
</evidence>
<keyword evidence="2" id="KW-1185">Reference proteome</keyword>
<dbReference type="Proteomes" id="UP000799291">
    <property type="component" value="Unassembled WGS sequence"/>
</dbReference>
<dbReference type="GO" id="GO:0004497">
    <property type="term" value="F:monooxygenase activity"/>
    <property type="evidence" value="ECO:0007669"/>
    <property type="project" value="InterPro"/>
</dbReference>
<proteinExistence type="predicted"/>
<dbReference type="GO" id="GO:0005506">
    <property type="term" value="F:iron ion binding"/>
    <property type="evidence" value="ECO:0007669"/>
    <property type="project" value="InterPro"/>
</dbReference>
<dbReference type="AlphaFoldDB" id="A0A6G1IIK6"/>
<sequence length="52" mass="5849">MRKVVLPAFTERALRMQEPIIIKYATYLMDKLQEIANAPEADGKGASININD</sequence>
<accession>A0A6G1IIK6</accession>
<gene>
    <name evidence="1" type="ORF">K458DRAFT_423671</name>
</gene>
<evidence type="ECO:0000313" key="2">
    <source>
        <dbReference type="Proteomes" id="UP000799291"/>
    </source>
</evidence>
<dbReference type="GO" id="GO:0020037">
    <property type="term" value="F:heme binding"/>
    <property type="evidence" value="ECO:0007669"/>
    <property type="project" value="InterPro"/>
</dbReference>
<organism evidence="1 2">
    <name type="scientific">Lentithecium fluviatile CBS 122367</name>
    <dbReference type="NCBI Taxonomy" id="1168545"/>
    <lineage>
        <taxon>Eukaryota</taxon>
        <taxon>Fungi</taxon>
        <taxon>Dikarya</taxon>
        <taxon>Ascomycota</taxon>
        <taxon>Pezizomycotina</taxon>
        <taxon>Dothideomycetes</taxon>
        <taxon>Pleosporomycetidae</taxon>
        <taxon>Pleosporales</taxon>
        <taxon>Massarineae</taxon>
        <taxon>Lentitheciaceae</taxon>
        <taxon>Lentithecium</taxon>
    </lineage>
</organism>
<dbReference type="SUPFAM" id="SSF48264">
    <property type="entry name" value="Cytochrome P450"/>
    <property type="match status" value="1"/>
</dbReference>
<reference evidence="1" key="1">
    <citation type="journal article" date="2020" name="Stud. Mycol.">
        <title>101 Dothideomycetes genomes: a test case for predicting lifestyles and emergence of pathogens.</title>
        <authorList>
            <person name="Haridas S."/>
            <person name="Albert R."/>
            <person name="Binder M."/>
            <person name="Bloem J."/>
            <person name="Labutti K."/>
            <person name="Salamov A."/>
            <person name="Andreopoulos B."/>
            <person name="Baker S."/>
            <person name="Barry K."/>
            <person name="Bills G."/>
            <person name="Bluhm B."/>
            <person name="Cannon C."/>
            <person name="Castanera R."/>
            <person name="Culley D."/>
            <person name="Daum C."/>
            <person name="Ezra D."/>
            <person name="Gonzalez J."/>
            <person name="Henrissat B."/>
            <person name="Kuo A."/>
            <person name="Liang C."/>
            <person name="Lipzen A."/>
            <person name="Lutzoni F."/>
            <person name="Magnuson J."/>
            <person name="Mondo S."/>
            <person name="Nolan M."/>
            <person name="Ohm R."/>
            <person name="Pangilinan J."/>
            <person name="Park H.-J."/>
            <person name="Ramirez L."/>
            <person name="Alfaro M."/>
            <person name="Sun H."/>
            <person name="Tritt A."/>
            <person name="Yoshinaga Y."/>
            <person name="Zwiers L.-H."/>
            <person name="Turgeon B."/>
            <person name="Goodwin S."/>
            <person name="Spatafora J."/>
            <person name="Crous P."/>
            <person name="Grigoriev I."/>
        </authorList>
    </citation>
    <scope>NUCLEOTIDE SEQUENCE</scope>
    <source>
        <strain evidence="1">CBS 122367</strain>
    </source>
</reference>
<dbReference type="EMBL" id="MU005618">
    <property type="protein sequence ID" value="KAF2677823.1"/>
    <property type="molecule type" value="Genomic_DNA"/>
</dbReference>
<protein>
    <submittedName>
        <fullName evidence="1">Uncharacterized protein</fullName>
    </submittedName>
</protein>
<dbReference type="GO" id="GO:0016705">
    <property type="term" value="F:oxidoreductase activity, acting on paired donors, with incorporation or reduction of molecular oxygen"/>
    <property type="evidence" value="ECO:0007669"/>
    <property type="project" value="InterPro"/>
</dbReference>